<feature type="region of interest" description="Disordered" evidence="1">
    <location>
        <begin position="172"/>
        <end position="209"/>
    </location>
</feature>
<dbReference type="AlphaFoldDB" id="A0A3L6PLL6"/>
<evidence type="ECO:0000313" key="3">
    <source>
        <dbReference type="EMBL" id="RLM58680.1"/>
    </source>
</evidence>
<dbReference type="Gene3D" id="4.10.60.10">
    <property type="entry name" value="Zinc finger, CCHC-type"/>
    <property type="match status" value="1"/>
</dbReference>
<sequence length="209" mass="23745">MTAEARQCYYLDINKNLSTQETFQKGVTQYQDGTQTMNLEDWSISFKEFRPSRIKQRKKQASEESQEKMELPEPLVHSSTQPCSNQLQPKVVQLPHDNSIKKNPDAQIASRRSMVEQKGSQNGYVKGVRFKCGEEDHYVNKCPTKRKVTWSCDAGLYCLKCGEDGHLDSWCAKEDGNQPLDQSPNSPALSQMSSVCLLSRVDDQDTSTR</sequence>
<organism evidence="3 4">
    <name type="scientific">Panicum miliaceum</name>
    <name type="common">Proso millet</name>
    <name type="synonym">Broomcorn millet</name>
    <dbReference type="NCBI Taxonomy" id="4540"/>
    <lineage>
        <taxon>Eukaryota</taxon>
        <taxon>Viridiplantae</taxon>
        <taxon>Streptophyta</taxon>
        <taxon>Embryophyta</taxon>
        <taxon>Tracheophyta</taxon>
        <taxon>Spermatophyta</taxon>
        <taxon>Magnoliopsida</taxon>
        <taxon>Liliopsida</taxon>
        <taxon>Poales</taxon>
        <taxon>Poaceae</taxon>
        <taxon>PACMAD clade</taxon>
        <taxon>Panicoideae</taxon>
        <taxon>Panicodae</taxon>
        <taxon>Paniceae</taxon>
        <taxon>Panicinae</taxon>
        <taxon>Panicum</taxon>
        <taxon>Panicum sect. Panicum</taxon>
    </lineage>
</organism>
<feature type="domain" description="CCHC-type" evidence="2">
    <location>
        <begin position="130"/>
        <end position="144"/>
    </location>
</feature>
<dbReference type="SUPFAM" id="SSF57756">
    <property type="entry name" value="Retrovirus zinc finger-like domains"/>
    <property type="match status" value="1"/>
</dbReference>
<dbReference type="InterPro" id="IPR036875">
    <property type="entry name" value="Znf_CCHC_sf"/>
</dbReference>
<dbReference type="GO" id="GO:0008270">
    <property type="term" value="F:zinc ion binding"/>
    <property type="evidence" value="ECO:0007669"/>
    <property type="project" value="InterPro"/>
</dbReference>
<gene>
    <name evidence="3" type="ORF">C2845_PM18G06290</name>
</gene>
<proteinExistence type="predicted"/>
<feature type="region of interest" description="Disordered" evidence="1">
    <location>
        <begin position="53"/>
        <end position="82"/>
    </location>
</feature>
<dbReference type="SMART" id="SM00343">
    <property type="entry name" value="ZnF_C2HC"/>
    <property type="match status" value="2"/>
</dbReference>
<name>A0A3L6PLL6_PANMI</name>
<dbReference type="InterPro" id="IPR001878">
    <property type="entry name" value="Znf_CCHC"/>
</dbReference>
<keyword evidence="4" id="KW-1185">Reference proteome</keyword>
<feature type="compositionally biased region" description="Basic and acidic residues" evidence="1">
    <location>
        <begin position="60"/>
        <end position="71"/>
    </location>
</feature>
<evidence type="ECO:0000313" key="4">
    <source>
        <dbReference type="Proteomes" id="UP000275267"/>
    </source>
</evidence>
<protein>
    <recommendedName>
        <fullName evidence="2">CCHC-type domain-containing protein</fullName>
    </recommendedName>
</protein>
<evidence type="ECO:0000259" key="2">
    <source>
        <dbReference type="SMART" id="SM00343"/>
    </source>
</evidence>
<evidence type="ECO:0000256" key="1">
    <source>
        <dbReference type="SAM" id="MobiDB-lite"/>
    </source>
</evidence>
<dbReference type="Proteomes" id="UP000275267">
    <property type="component" value="Unassembled WGS sequence"/>
</dbReference>
<reference evidence="4" key="1">
    <citation type="journal article" date="2019" name="Nat. Commun.">
        <title>The genome of broomcorn millet.</title>
        <authorList>
            <person name="Zou C."/>
            <person name="Miki D."/>
            <person name="Li D."/>
            <person name="Tang Q."/>
            <person name="Xiao L."/>
            <person name="Rajput S."/>
            <person name="Deng P."/>
            <person name="Jia W."/>
            <person name="Huang R."/>
            <person name="Zhang M."/>
            <person name="Sun Y."/>
            <person name="Hu J."/>
            <person name="Fu X."/>
            <person name="Schnable P.S."/>
            <person name="Li F."/>
            <person name="Zhang H."/>
            <person name="Feng B."/>
            <person name="Zhu X."/>
            <person name="Liu R."/>
            <person name="Schnable J.C."/>
            <person name="Zhu J.-K."/>
            <person name="Zhang H."/>
        </authorList>
    </citation>
    <scope>NUCLEOTIDE SEQUENCE [LARGE SCALE GENOMIC DNA]</scope>
</reference>
<accession>A0A3L6PLL6</accession>
<feature type="compositionally biased region" description="Basic and acidic residues" evidence="1">
    <location>
        <begin position="200"/>
        <end position="209"/>
    </location>
</feature>
<dbReference type="EMBL" id="PQIB02000017">
    <property type="protein sequence ID" value="RLM58680.1"/>
    <property type="molecule type" value="Genomic_DNA"/>
</dbReference>
<feature type="domain" description="CCHC-type" evidence="2">
    <location>
        <begin position="157"/>
        <end position="173"/>
    </location>
</feature>
<dbReference type="GO" id="GO:0003676">
    <property type="term" value="F:nucleic acid binding"/>
    <property type="evidence" value="ECO:0007669"/>
    <property type="project" value="InterPro"/>
</dbReference>
<feature type="compositionally biased region" description="Polar residues" evidence="1">
    <location>
        <begin position="179"/>
        <end position="196"/>
    </location>
</feature>
<comment type="caution">
    <text evidence="3">The sequence shown here is derived from an EMBL/GenBank/DDBJ whole genome shotgun (WGS) entry which is preliminary data.</text>
</comment>